<dbReference type="PROSITE" id="PS50928">
    <property type="entry name" value="ABC_TM1"/>
    <property type="match status" value="1"/>
</dbReference>
<protein>
    <submittedName>
        <fullName evidence="11">Sulfate transport system permease protein cysW</fullName>
    </submittedName>
</protein>
<comment type="subunit">
    <text evidence="2">The complex is composed of two ATP-binding proteins (CysA), two transmembrane proteins (CysT and CysW) and a solute-binding protein (CysP).</text>
</comment>
<feature type="transmembrane region" description="Helical" evidence="9">
    <location>
        <begin position="58"/>
        <end position="84"/>
    </location>
</feature>
<dbReference type="Proteomes" id="UP000182373">
    <property type="component" value="Chromosome"/>
</dbReference>
<dbReference type="PANTHER" id="PTHR30406:SF1">
    <property type="entry name" value="SULFATE TRANSPORT SYSTEM PERMEASE PROTEIN CYSW"/>
    <property type="match status" value="1"/>
</dbReference>
<evidence type="ECO:0000256" key="7">
    <source>
        <dbReference type="ARBA" id="ARBA00023136"/>
    </source>
</evidence>
<dbReference type="EMBL" id="CP018191">
    <property type="protein sequence ID" value="APH55215.1"/>
    <property type="molecule type" value="Genomic_DNA"/>
</dbReference>
<evidence type="ECO:0000313" key="12">
    <source>
        <dbReference type="Proteomes" id="UP000182373"/>
    </source>
</evidence>
<evidence type="ECO:0000256" key="8">
    <source>
        <dbReference type="ARBA" id="ARBA00025323"/>
    </source>
</evidence>
<evidence type="ECO:0000313" key="11">
    <source>
        <dbReference type="EMBL" id="APH55215.1"/>
    </source>
</evidence>
<evidence type="ECO:0000256" key="4">
    <source>
        <dbReference type="ARBA" id="ARBA00022692"/>
    </source>
</evidence>
<feature type="domain" description="ABC transmembrane type-1" evidence="10">
    <location>
        <begin position="58"/>
        <end position="261"/>
    </location>
</feature>
<feature type="transmembrane region" description="Helical" evidence="9">
    <location>
        <begin position="96"/>
        <end position="118"/>
    </location>
</feature>
<evidence type="ECO:0000256" key="9">
    <source>
        <dbReference type="SAM" id="Phobius"/>
    </source>
</evidence>
<evidence type="ECO:0000256" key="3">
    <source>
        <dbReference type="ARBA" id="ARBA00022448"/>
    </source>
</evidence>
<evidence type="ECO:0000256" key="5">
    <source>
        <dbReference type="ARBA" id="ARBA00022989"/>
    </source>
</evidence>
<comment type="subcellular location">
    <subcellularLocation>
        <location evidence="1">Cell membrane</location>
        <topology evidence="1">Multi-pass membrane protein</topology>
    </subcellularLocation>
</comment>
<dbReference type="GO" id="GO:0015419">
    <property type="term" value="F:ABC-type sulfate transporter activity"/>
    <property type="evidence" value="ECO:0007669"/>
    <property type="project" value="InterPro"/>
</dbReference>
<dbReference type="InterPro" id="IPR035906">
    <property type="entry name" value="MetI-like_sf"/>
</dbReference>
<dbReference type="RefSeq" id="WP_072573048.1">
    <property type="nucleotide sequence ID" value="NZ_CP018191.1"/>
</dbReference>
<proteinExistence type="predicted"/>
<dbReference type="InterPro" id="IPR000515">
    <property type="entry name" value="MetI-like"/>
</dbReference>
<dbReference type="Pfam" id="PF00528">
    <property type="entry name" value="BPD_transp_1"/>
    <property type="match status" value="1"/>
</dbReference>
<evidence type="ECO:0000256" key="6">
    <source>
        <dbReference type="ARBA" id="ARBA00023032"/>
    </source>
</evidence>
<keyword evidence="3" id="KW-0813">Transport</keyword>
<dbReference type="AlphaFoldDB" id="A0AAC9KFC8"/>
<dbReference type="GO" id="GO:0005886">
    <property type="term" value="C:plasma membrane"/>
    <property type="evidence" value="ECO:0007669"/>
    <property type="project" value="UniProtKB-SubCell"/>
</dbReference>
<name>A0AAC9KFC8_9PROT</name>
<gene>
    <name evidence="11" type="ORF">GbCGDNIH9_1898</name>
</gene>
<reference evidence="12" key="1">
    <citation type="submission" date="2016-11" db="EMBL/GenBank/DDBJ databases">
        <title>Comparative genomic and phenotypic analysis of Granulibacter bethesdensis clinical isolates from patients with chronic granulomatous disease.</title>
        <authorList>
            <person name="Zarember K.A."/>
            <person name="Porcella S.F."/>
            <person name="Chu J."/>
            <person name="Ding L."/>
            <person name="Dahlstrom E."/>
            <person name="Barbian K."/>
            <person name="Martens C."/>
            <person name="Sykora L."/>
            <person name="Kramer S."/>
            <person name="Pettinato A.M."/>
            <person name="Hong H."/>
            <person name="Wald G."/>
            <person name="Berg L.J."/>
            <person name="Rogge L.S."/>
            <person name="Greenberg D.E."/>
            <person name="Falcone E.L."/>
            <person name="Neves J.F."/>
            <person name="Simoes M.J."/>
            <person name="Casal M."/>
            <person name="Rodriguez-Lopez F.C."/>
            <person name="Zelazny A."/>
            <person name="Gallin J.I."/>
            <person name="Holland S.M."/>
        </authorList>
    </citation>
    <scope>NUCLEOTIDE SEQUENCE [LARGE SCALE GENOMIC DNA]</scope>
    <source>
        <strain evidence="12">NIH9.1</strain>
    </source>
</reference>
<accession>A0AAC9KFC8</accession>
<keyword evidence="6" id="KW-0764">Sulfate transport</keyword>
<keyword evidence="7 9" id="KW-0472">Membrane</keyword>
<sequence>MTGKKYLRGGNLLCLLAGLLIVIGFLLLPLIAVFAEALRAGVYVALSSLSDPDALSAIRLTLLVTAIAVPVNTLCGIAAAWVLSKFSFPGQKLLSILIDLPLSISPVVAGLVWILLFGTRGWWGEALQQHGIHIAFATPGIVLATLFVTFPYVARTILPLMQSQGTEQEEAAVMLGAGFGTMLRRIVVPDIGWALLSGVLLCTARAMGEFGAVSVISGHIPGVSETMPVHIQTLYDGYQSTAAFAMAAVLALSSIAFLALRRLISVVNR</sequence>
<organism evidence="11 12">
    <name type="scientific">Granulibacter bethesdensis</name>
    <dbReference type="NCBI Taxonomy" id="364410"/>
    <lineage>
        <taxon>Bacteria</taxon>
        <taxon>Pseudomonadati</taxon>
        <taxon>Pseudomonadota</taxon>
        <taxon>Alphaproteobacteria</taxon>
        <taxon>Acetobacterales</taxon>
        <taxon>Acetobacteraceae</taxon>
        <taxon>Granulibacter</taxon>
    </lineage>
</organism>
<feature type="transmembrane region" description="Helical" evidence="9">
    <location>
        <begin position="191"/>
        <end position="217"/>
    </location>
</feature>
<dbReference type="SUPFAM" id="SSF161098">
    <property type="entry name" value="MetI-like"/>
    <property type="match status" value="1"/>
</dbReference>
<dbReference type="PANTHER" id="PTHR30406">
    <property type="entry name" value="SULFATE TRANSPORT SYSTEM PERMEASE PROTEIN"/>
    <property type="match status" value="1"/>
</dbReference>
<feature type="transmembrane region" description="Helical" evidence="9">
    <location>
        <begin position="130"/>
        <end position="154"/>
    </location>
</feature>
<comment type="function">
    <text evidence="8">Part of the ABC transporter complex CysAWTP (TC 3.A.1.6.1) involved in sulfate/thiosulfate import. Probably responsible for the translocation of the substrate across the membrane.</text>
</comment>
<feature type="transmembrane region" description="Helical" evidence="9">
    <location>
        <begin position="237"/>
        <end position="260"/>
    </location>
</feature>
<evidence type="ECO:0000259" key="10">
    <source>
        <dbReference type="PROSITE" id="PS50928"/>
    </source>
</evidence>
<dbReference type="Gene3D" id="1.10.3720.10">
    <property type="entry name" value="MetI-like"/>
    <property type="match status" value="1"/>
</dbReference>
<evidence type="ECO:0000256" key="2">
    <source>
        <dbReference type="ARBA" id="ARBA00011779"/>
    </source>
</evidence>
<dbReference type="NCBIfam" id="TIGR00969">
    <property type="entry name" value="3a0106s02"/>
    <property type="match status" value="1"/>
</dbReference>
<keyword evidence="4 9" id="KW-0812">Transmembrane</keyword>
<dbReference type="CDD" id="cd06261">
    <property type="entry name" value="TM_PBP2"/>
    <property type="match status" value="1"/>
</dbReference>
<dbReference type="InterPro" id="IPR005667">
    <property type="entry name" value="Sulph_transpt2"/>
</dbReference>
<feature type="transmembrane region" description="Helical" evidence="9">
    <location>
        <begin position="12"/>
        <end position="38"/>
    </location>
</feature>
<keyword evidence="5 9" id="KW-1133">Transmembrane helix</keyword>
<evidence type="ECO:0000256" key="1">
    <source>
        <dbReference type="ARBA" id="ARBA00004651"/>
    </source>
</evidence>